<evidence type="ECO:0000313" key="3">
    <source>
        <dbReference type="Proteomes" id="UP001633002"/>
    </source>
</evidence>
<evidence type="ECO:0000256" key="1">
    <source>
        <dbReference type="SAM" id="MobiDB-lite"/>
    </source>
</evidence>
<feature type="compositionally biased region" description="Basic and acidic residues" evidence="1">
    <location>
        <begin position="63"/>
        <end position="77"/>
    </location>
</feature>
<accession>A0ABD3H4M2</accession>
<organism evidence="2 3">
    <name type="scientific">Riccia sorocarpa</name>
    <dbReference type="NCBI Taxonomy" id="122646"/>
    <lineage>
        <taxon>Eukaryota</taxon>
        <taxon>Viridiplantae</taxon>
        <taxon>Streptophyta</taxon>
        <taxon>Embryophyta</taxon>
        <taxon>Marchantiophyta</taxon>
        <taxon>Marchantiopsida</taxon>
        <taxon>Marchantiidae</taxon>
        <taxon>Marchantiales</taxon>
        <taxon>Ricciaceae</taxon>
        <taxon>Riccia</taxon>
    </lineage>
</organism>
<dbReference type="EMBL" id="JBJQOH010000005">
    <property type="protein sequence ID" value="KAL3686463.1"/>
    <property type="molecule type" value="Genomic_DNA"/>
</dbReference>
<comment type="caution">
    <text evidence="2">The sequence shown here is derived from an EMBL/GenBank/DDBJ whole genome shotgun (WGS) entry which is preliminary data.</text>
</comment>
<keyword evidence="3" id="KW-1185">Reference proteome</keyword>
<feature type="region of interest" description="Disordered" evidence="1">
    <location>
        <begin position="38"/>
        <end position="83"/>
    </location>
</feature>
<reference evidence="2 3" key="1">
    <citation type="submission" date="2024-09" db="EMBL/GenBank/DDBJ databases">
        <title>Chromosome-scale assembly of Riccia sorocarpa.</title>
        <authorList>
            <person name="Paukszto L."/>
        </authorList>
    </citation>
    <scope>NUCLEOTIDE SEQUENCE [LARGE SCALE GENOMIC DNA]</scope>
    <source>
        <strain evidence="2">LP-2024</strain>
        <tissue evidence="2">Aerial parts of the thallus</tissue>
    </source>
</reference>
<dbReference type="AlphaFoldDB" id="A0ABD3H4M2"/>
<sequence length="251" mass="28639">MGKTMGRVSQTKWRGTEAIPATVQSNGLNFDINVELREEDYQGEDDEQQAAGEAMQQVPVTNEETRVEVSQEERQEDGTVNQENDMQTMELANEDEQGHCEPLHIPTGRGYYPRPRFVTAPVTRQSQKAREEAITIVTQVTPERRAVEKRRTLENREHLPLCAEFMDERNTTRRQPQTVEHNFLASFPTSEITTDLSMLHPDHFSSDENIEWIHGTEKIGGHYYRGGIPSISRGKTFAQALNGHSPHKVLR</sequence>
<gene>
    <name evidence="2" type="ORF">R1sor_009037</name>
</gene>
<evidence type="ECO:0000313" key="2">
    <source>
        <dbReference type="EMBL" id="KAL3686463.1"/>
    </source>
</evidence>
<name>A0ABD3H4M2_9MARC</name>
<proteinExistence type="predicted"/>
<dbReference type="Proteomes" id="UP001633002">
    <property type="component" value="Unassembled WGS sequence"/>
</dbReference>
<protein>
    <submittedName>
        <fullName evidence="2">Uncharacterized protein</fullName>
    </submittedName>
</protein>